<organism evidence="1">
    <name type="scientific">marine sediment metagenome</name>
    <dbReference type="NCBI Taxonomy" id="412755"/>
    <lineage>
        <taxon>unclassified sequences</taxon>
        <taxon>metagenomes</taxon>
        <taxon>ecological metagenomes</taxon>
    </lineage>
</organism>
<comment type="caution">
    <text evidence="1">The sequence shown here is derived from an EMBL/GenBank/DDBJ whole genome shotgun (WGS) entry which is preliminary data.</text>
</comment>
<accession>A0A0F9UWD5</accession>
<sequence length="92" mass="10262">MEDVESNDPWDNMPAPMPVCDDDRDLVKLTGIPTSYKAKAWAQIQVNDPALAALLKDSEFKAVVEMFQADIFVDAEAAPVLPVYKDLKKLRP</sequence>
<evidence type="ECO:0000313" key="1">
    <source>
        <dbReference type="EMBL" id="KKN96074.1"/>
    </source>
</evidence>
<dbReference type="EMBL" id="LAZR01000066">
    <property type="protein sequence ID" value="KKN96074.1"/>
    <property type="molecule type" value="Genomic_DNA"/>
</dbReference>
<proteinExistence type="predicted"/>
<protein>
    <submittedName>
        <fullName evidence="1">Uncharacterized protein</fullName>
    </submittedName>
</protein>
<name>A0A0F9UWD5_9ZZZZ</name>
<gene>
    <name evidence="1" type="ORF">LCGC14_0170030</name>
</gene>
<reference evidence="1" key="1">
    <citation type="journal article" date="2015" name="Nature">
        <title>Complex archaea that bridge the gap between prokaryotes and eukaryotes.</title>
        <authorList>
            <person name="Spang A."/>
            <person name="Saw J.H."/>
            <person name="Jorgensen S.L."/>
            <person name="Zaremba-Niedzwiedzka K."/>
            <person name="Martijn J."/>
            <person name="Lind A.E."/>
            <person name="van Eijk R."/>
            <person name="Schleper C."/>
            <person name="Guy L."/>
            <person name="Ettema T.J."/>
        </authorList>
    </citation>
    <scope>NUCLEOTIDE SEQUENCE</scope>
</reference>
<dbReference type="AlphaFoldDB" id="A0A0F9UWD5"/>